<keyword evidence="4" id="KW-1185">Reference proteome</keyword>
<evidence type="ECO:0000313" key="4">
    <source>
        <dbReference type="Proteomes" id="UP001595615"/>
    </source>
</evidence>
<proteinExistence type="predicted"/>
<name>A0ABV7XAQ5_9SPHN</name>
<evidence type="ECO:0000313" key="3">
    <source>
        <dbReference type="EMBL" id="MFC3712520.1"/>
    </source>
</evidence>
<dbReference type="RefSeq" id="WP_380859536.1">
    <property type="nucleotide sequence ID" value="NZ_JBHRXV010000004.1"/>
</dbReference>
<dbReference type="Gene3D" id="1.10.1130.10">
    <property type="entry name" value="Flavocytochrome C3, Chain A"/>
    <property type="match status" value="1"/>
</dbReference>
<protein>
    <submittedName>
        <fullName evidence="3">Multiheme c-type cytochrome</fullName>
    </submittedName>
</protein>
<feature type="chain" id="PRO_5046516552" evidence="1">
    <location>
        <begin position="31"/>
        <end position="457"/>
    </location>
</feature>
<feature type="signal peptide" evidence="1">
    <location>
        <begin position="1"/>
        <end position="30"/>
    </location>
</feature>
<dbReference type="SUPFAM" id="SSF48695">
    <property type="entry name" value="Multiheme cytochromes"/>
    <property type="match status" value="1"/>
</dbReference>
<dbReference type="InterPro" id="IPR023155">
    <property type="entry name" value="Cyt_c-552/4"/>
</dbReference>
<dbReference type="EMBL" id="JBHRXV010000004">
    <property type="protein sequence ID" value="MFC3712520.1"/>
    <property type="molecule type" value="Genomic_DNA"/>
</dbReference>
<reference evidence="4" key="1">
    <citation type="journal article" date="2019" name="Int. J. Syst. Evol. Microbiol.">
        <title>The Global Catalogue of Microorganisms (GCM) 10K type strain sequencing project: providing services to taxonomists for standard genome sequencing and annotation.</title>
        <authorList>
            <consortium name="The Broad Institute Genomics Platform"/>
            <consortium name="The Broad Institute Genome Sequencing Center for Infectious Disease"/>
            <person name="Wu L."/>
            <person name="Ma J."/>
        </authorList>
    </citation>
    <scope>NUCLEOTIDE SEQUENCE [LARGE SCALE GENOMIC DNA]</scope>
    <source>
        <strain evidence="4">KCTC 42644</strain>
    </source>
</reference>
<sequence length="457" mass="48311">MAGGRIWTLMCVAGAGLALAVFGVVGPADGAPTQSTQQNYRHEGVASCGGSTCHGRQEPTGAVVRQNELLTWQEPSSPAGAHSRAYQLLLEPRSQAIAAKLGIGPANQAPMCLGCHADNPPPALRGARFDITQGVGCESCHGGSQQWLSSHYAVGATHASNVAMGMYPLSDPKKRAERCLDCHFGSAGQGQFVTHRIMAAGHPRVSFELDLFTALQRHHDEDADYRRRKQTVRGVKTWAIGQAMALDRATALYATPRGQDGAFPEFYFFDCRTCHRNFSDDPGFRPADVANPGRPSLSGFPTFNDENIIMLAAAARIAAPTLAAQLTTQSRAFHAAFASDRATAVRAAGQLGGTARALAAAFENASFSNAQTLSILEAVLAQGQLYTDYQGAQQAVMAADTLISDLQATGGVGGNAAKLLRGDLDRAYAAVRTPEGFKPAEFRATTARLAAGVRGLR</sequence>
<comment type="caution">
    <text evidence="3">The sequence shown here is derived from an EMBL/GenBank/DDBJ whole genome shotgun (WGS) entry which is preliminary data.</text>
</comment>
<evidence type="ECO:0000259" key="2">
    <source>
        <dbReference type="Pfam" id="PF13435"/>
    </source>
</evidence>
<accession>A0ABV7XAQ5</accession>
<dbReference type="Pfam" id="PF13435">
    <property type="entry name" value="Cytochrome_C554"/>
    <property type="match status" value="1"/>
</dbReference>
<evidence type="ECO:0000256" key="1">
    <source>
        <dbReference type="SAM" id="SignalP"/>
    </source>
</evidence>
<dbReference type="InterPro" id="IPR036280">
    <property type="entry name" value="Multihaem_cyt_sf"/>
</dbReference>
<gene>
    <name evidence="3" type="ORF">ACFOMD_08065</name>
</gene>
<keyword evidence="1" id="KW-0732">Signal</keyword>
<dbReference type="Proteomes" id="UP001595615">
    <property type="component" value="Unassembled WGS sequence"/>
</dbReference>
<feature type="domain" description="Cytochrome c-552/4" evidence="2">
    <location>
        <begin position="80"/>
        <end position="142"/>
    </location>
</feature>
<organism evidence="3 4">
    <name type="scientific">Sphingoaurantiacus capsulatus</name>
    <dbReference type="NCBI Taxonomy" id="1771310"/>
    <lineage>
        <taxon>Bacteria</taxon>
        <taxon>Pseudomonadati</taxon>
        <taxon>Pseudomonadota</taxon>
        <taxon>Alphaproteobacteria</taxon>
        <taxon>Sphingomonadales</taxon>
        <taxon>Sphingosinicellaceae</taxon>
        <taxon>Sphingoaurantiacus</taxon>
    </lineage>
</organism>